<reference evidence="2" key="1">
    <citation type="submission" date="2020-08" db="EMBL/GenBank/DDBJ databases">
        <title>Multicomponent nature underlies the extraordinary mechanical properties of spider dragline silk.</title>
        <authorList>
            <person name="Kono N."/>
            <person name="Nakamura H."/>
            <person name="Mori M."/>
            <person name="Yoshida Y."/>
            <person name="Ohtoshi R."/>
            <person name="Malay A.D."/>
            <person name="Moran D.A.P."/>
            <person name="Tomita M."/>
            <person name="Numata K."/>
            <person name="Arakawa K."/>
        </authorList>
    </citation>
    <scope>NUCLEOTIDE SEQUENCE</scope>
</reference>
<gene>
    <name evidence="2" type="ORF">NPIL_623871</name>
</gene>
<dbReference type="EMBL" id="BMAW01117350">
    <property type="protein sequence ID" value="GFT74751.1"/>
    <property type="molecule type" value="Genomic_DNA"/>
</dbReference>
<protein>
    <submittedName>
        <fullName evidence="2">Uncharacterized protein</fullName>
    </submittedName>
</protein>
<keyword evidence="3" id="KW-1185">Reference proteome</keyword>
<sequence>MFLFTALNYFYEGAFGSTRKLSTEKSAARRVFSFHLSWLPVRLSTTLKEGGRGMSAGATSDRRLLPQDASEGRNPRKSCVSPLLVPLLPSGLASSGSKSFSYKMK</sequence>
<proteinExistence type="predicted"/>
<comment type="caution">
    <text evidence="2">The sequence shown here is derived from an EMBL/GenBank/DDBJ whole genome shotgun (WGS) entry which is preliminary data.</text>
</comment>
<organism evidence="2 3">
    <name type="scientific">Nephila pilipes</name>
    <name type="common">Giant wood spider</name>
    <name type="synonym">Nephila maculata</name>
    <dbReference type="NCBI Taxonomy" id="299642"/>
    <lineage>
        <taxon>Eukaryota</taxon>
        <taxon>Metazoa</taxon>
        <taxon>Ecdysozoa</taxon>
        <taxon>Arthropoda</taxon>
        <taxon>Chelicerata</taxon>
        <taxon>Arachnida</taxon>
        <taxon>Araneae</taxon>
        <taxon>Araneomorphae</taxon>
        <taxon>Entelegynae</taxon>
        <taxon>Araneoidea</taxon>
        <taxon>Nephilidae</taxon>
        <taxon>Nephila</taxon>
    </lineage>
</organism>
<dbReference type="Proteomes" id="UP000887013">
    <property type="component" value="Unassembled WGS sequence"/>
</dbReference>
<accession>A0A8X6PLP9</accession>
<evidence type="ECO:0000313" key="2">
    <source>
        <dbReference type="EMBL" id="GFT74751.1"/>
    </source>
</evidence>
<feature type="compositionally biased region" description="Basic and acidic residues" evidence="1">
    <location>
        <begin position="60"/>
        <end position="74"/>
    </location>
</feature>
<name>A0A8X6PLP9_NEPPI</name>
<evidence type="ECO:0000256" key="1">
    <source>
        <dbReference type="SAM" id="MobiDB-lite"/>
    </source>
</evidence>
<dbReference type="AlphaFoldDB" id="A0A8X6PLP9"/>
<evidence type="ECO:0000313" key="3">
    <source>
        <dbReference type="Proteomes" id="UP000887013"/>
    </source>
</evidence>
<feature type="region of interest" description="Disordered" evidence="1">
    <location>
        <begin position="48"/>
        <end position="82"/>
    </location>
</feature>